<feature type="region of interest" description="Disordered" evidence="1">
    <location>
        <begin position="1"/>
        <end position="83"/>
    </location>
</feature>
<name>A0AAV2KSW3_KNICA</name>
<dbReference type="Proteomes" id="UP001497482">
    <property type="component" value="Chromosome 19"/>
</dbReference>
<feature type="compositionally biased region" description="Basic and acidic residues" evidence="1">
    <location>
        <begin position="1"/>
        <end position="24"/>
    </location>
</feature>
<proteinExistence type="predicted"/>
<evidence type="ECO:0000313" key="3">
    <source>
        <dbReference type="Proteomes" id="UP001497482"/>
    </source>
</evidence>
<organism evidence="2 3">
    <name type="scientific">Knipowitschia caucasica</name>
    <name type="common">Caucasian dwarf goby</name>
    <name type="synonym">Pomatoschistus caucasicus</name>
    <dbReference type="NCBI Taxonomy" id="637954"/>
    <lineage>
        <taxon>Eukaryota</taxon>
        <taxon>Metazoa</taxon>
        <taxon>Chordata</taxon>
        <taxon>Craniata</taxon>
        <taxon>Vertebrata</taxon>
        <taxon>Euteleostomi</taxon>
        <taxon>Actinopterygii</taxon>
        <taxon>Neopterygii</taxon>
        <taxon>Teleostei</taxon>
        <taxon>Neoteleostei</taxon>
        <taxon>Acanthomorphata</taxon>
        <taxon>Gobiaria</taxon>
        <taxon>Gobiiformes</taxon>
        <taxon>Gobioidei</taxon>
        <taxon>Gobiidae</taxon>
        <taxon>Gobiinae</taxon>
        <taxon>Knipowitschia</taxon>
    </lineage>
</organism>
<reference evidence="2 3" key="1">
    <citation type="submission" date="2024-04" db="EMBL/GenBank/DDBJ databases">
        <authorList>
            <person name="Waldvogel A.-M."/>
            <person name="Schoenle A."/>
        </authorList>
    </citation>
    <scope>NUCLEOTIDE SEQUENCE [LARGE SCALE GENOMIC DNA]</scope>
</reference>
<gene>
    <name evidence="2" type="ORF">KC01_LOCUS20656</name>
</gene>
<feature type="compositionally biased region" description="Low complexity" evidence="1">
    <location>
        <begin position="27"/>
        <end position="38"/>
    </location>
</feature>
<evidence type="ECO:0000256" key="1">
    <source>
        <dbReference type="SAM" id="MobiDB-lite"/>
    </source>
</evidence>
<sequence>MKWLEVQKEMYPQEKPRELQRLTDVRSAPSLQSSSPTSIDYRTPTQDSNEEANSTVSERSTTPYGQNIYDKTPSSTSAVSESG</sequence>
<dbReference type="AlphaFoldDB" id="A0AAV2KSW3"/>
<protein>
    <submittedName>
        <fullName evidence="2">Uncharacterized protein</fullName>
    </submittedName>
</protein>
<accession>A0AAV2KSW3</accession>
<evidence type="ECO:0000313" key="2">
    <source>
        <dbReference type="EMBL" id="CAL1591274.1"/>
    </source>
</evidence>
<feature type="compositionally biased region" description="Polar residues" evidence="1">
    <location>
        <begin position="43"/>
        <end position="65"/>
    </location>
</feature>
<keyword evidence="3" id="KW-1185">Reference proteome</keyword>
<feature type="compositionally biased region" description="Polar residues" evidence="1">
    <location>
        <begin position="72"/>
        <end position="83"/>
    </location>
</feature>
<dbReference type="EMBL" id="OZ035841">
    <property type="protein sequence ID" value="CAL1591274.1"/>
    <property type="molecule type" value="Genomic_DNA"/>
</dbReference>